<dbReference type="PANTHER" id="PTHR10098:SF112">
    <property type="entry name" value="SLR0380 PROTEIN"/>
    <property type="match status" value="1"/>
</dbReference>
<dbReference type="InterPro" id="IPR011990">
    <property type="entry name" value="TPR-like_helical_dom_sf"/>
</dbReference>
<gene>
    <name evidence="2" type="ORF">DSM106972_031240</name>
</gene>
<protein>
    <recommendedName>
        <fullName evidence="1">CHAT domain-containing protein</fullName>
    </recommendedName>
</protein>
<name>A0A3S1AP06_9CYAN</name>
<evidence type="ECO:0000313" key="3">
    <source>
        <dbReference type="Proteomes" id="UP000271624"/>
    </source>
</evidence>
<evidence type="ECO:0000259" key="1">
    <source>
        <dbReference type="Pfam" id="PF12770"/>
    </source>
</evidence>
<dbReference type="Gene3D" id="1.25.40.10">
    <property type="entry name" value="Tetratricopeptide repeat domain"/>
    <property type="match status" value="2"/>
</dbReference>
<evidence type="ECO:0000313" key="2">
    <source>
        <dbReference type="EMBL" id="RUT05918.1"/>
    </source>
</evidence>
<dbReference type="AlphaFoldDB" id="A0A3S1AP06"/>
<dbReference type="Proteomes" id="UP000271624">
    <property type="component" value="Unassembled WGS sequence"/>
</dbReference>
<dbReference type="EMBL" id="RSCL01000007">
    <property type="protein sequence ID" value="RUT05918.1"/>
    <property type="molecule type" value="Genomic_DNA"/>
</dbReference>
<reference evidence="2" key="1">
    <citation type="submission" date="2018-12" db="EMBL/GenBank/DDBJ databases">
        <authorList>
            <person name="Will S."/>
            <person name="Neumann-Schaal M."/>
            <person name="Henke P."/>
        </authorList>
    </citation>
    <scope>NUCLEOTIDE SEQUENCE</scope>
    <source>
        <strain evidence="2">PCC 7102</strain>
    </source>
</reference>
<dbReference type="SUPFAM" id="SSF48452">
    <property type="entry name" value="TPR-like"/>
    <property type="match status" value="2"/>
</dbReference>
<comment type="caution">
    <text evidence="2">The sequence shown here is derived from an EMBL/GenBank/DDBJ whole genome shotgun (WGS) entry which is preliminary data.</text>
</comment>
<dbReference type="InterPro" id="IPR019734">
    <property type="entry name" value="TPR_rpt"/>
</dbReference>
<keyword evidence="3" id="KW-1185">Reference proteome</keyword>
<dbReference type="SMART" id="SM00028">
    <property type="entry name" value="TPR"/>
    <property type="match status" value="4"/>
</dbReference>
<reference evidence="2" key="2">
    <citation type="journal article" date="2019" name="Genome Biol. Evol.">
        <title>Day and night: Metabolic profiles and evolutionary relationships of six axenic non-marine cyanobacteria.</title>
        <authorList>
            <person name="Will S.E."/>
            <person name="Henke P."/>
            <person name="Boedeker C."/>
            <person name="Huang S."/>
            <person name="Brinkmann H."/>
            <person name="Rohde M."/>
            <person name="Jarek M."/>
            <person name="Friedl T."/>
            <person name="Seufert S."/>
            <person name="Schumacher M."/>
            <person name="Overmann J."/>
            <person name="Neumann-Schaal M."/>
            <person name="Petersen J."/>
        </authorList>
    </citation>
    <scope>NUCLEOTIDE SEQUENCE [LARGE SCALE GENOMIC DNA]</scope>
    <source>
        <strain evidence="2">PCC 7102</strain>
    </source>
</reference>
<proteinExistence type="predicted"/>
<sequence length="919" mass="102535">MTMKKNLKILPRGAKTILIFFVTLLLVCNIYSLFPTHAADILSNPQALVEQGRKLYETGELTRANTILLQAVQLFKSGGDKLGEAMTLSNLSLVAKKLGELNKAESYIAQSLEILTKSEVRADNVSRLEILAESLDIQGQIQLELGEAEKALNTWKLAANTYDKAKNEVGVTRCLINQSIAQQALGMYRQARANLEEISPRLEKQSDSLIKATALRSLGDVLQLTGDLDNSTKILQQSRDIATKLQSPSHISAALISLGNTQLALGKREVVQDINTTYEQSTPLRCKTNQNLTKYPLAIQFYNQAAQSYIEAANISTSPLTQVQAQLNQLDIQQKLQQWSEAQKLSSQIKTKLNTIPPSQASIYAQINLAQNSICLKQATAANNPSWKEIAQSLAISIQQADKINDKRSQAFALGALGALYLENKDINNAQKLTEQGLAIAIANNATDITYLWQWQLGYILKAKGDVENAINSYKETVNTLKDLRNDLVALNPDVQFSFRDNVEPVYRQFVDLLLEPENQKSQKQLHSALSTQHSTLSTQKNLRLAREAIEGLQLTELENFFREACLLPKAKQIDDIVDKIDPAAAVIYPIILKDRLEIIVKLPNQAELRHYTTYKPLEEVESVLEQLQKKLREPDRTNDIKNLSQQVYSWMIKPIENELPTQKIKTLVFVLDGSLRNIPMAVLYDATQKQYLIQKYAISLAPGLQLIDPKPLERKELNALAGGVSQQMKVDGRSFSSLENVPAELQKILSAIPNSKELLNQTFTKANVQNQIQRLPYTVVHMATHGEFSSNADKTFILAWEKLLKVKDFDNLLRLREQSESRPIELLVLSACQTATGDKRATLGLAGIAVRAGARSTLATLWSVDDNSTAEIMIKFYQALANTNVPKAEALRLAQVSVLTNDENPYLWAPYVLVGNWL</sequence>
<dbReference type="Pfam" id="PF12770">
    <property type="entry name" value="CHAT"/>
    <property type="match status" value="1"/>
</dbReference>
<dbReference type="InterPro" id="IPR024983">
    <property type="entry name" value="CHAT_dom"/>
</dbReference>
<feature type="domain" description="CHAT" evidence="1">
    <location>
        <begin position="644"/>
        <end position="917"/>
    </location>
</feature>
<accession>A0A3S1AP06</accession>
<dbReference type="PANTHER" id="PTHR10098">
    <property type="entry name" value="RAPSYN-RELATED"/>
    <property type="match status" value="1"/>
</dbReference>
<organism evidence="2 3">
    <name type="scientific">Dulcicalothrix desertica PCC 7102</name>
    <dbReference type="NCBI Taxonomy" id="232991"/>
    <lineage>
        <taxon>Bacteria</taxon>
        <taxon>Bacillati</taxon>
        <taxon>Cyanobacteriota</taxon>
        <taxon>Cyanophyceae</taxon>
        <taxon>Nostocales</taxon>
        <taxon>Calotrichaceae</taxon>
        <taxon>Dulcicalothrix</taxon>
    </lineage>
</organism>